<dbReference type="Proteomes" id="UP001500668">
    <property type="component" value="Unassembled WGS sequence"/>
</dbReference>
<reference evidence="1 2" key="1">
    <citation type="journal article" date="2019" name="Int. J. Syst. Evol. Microbiol.">
        <title>The Global Catalogue of Microorganisms (GCM) 10K type strain sequencing project: providing services to taxonomists for standard genome sequencing and annotation.</title>
        <authorList>
            <consortium name="The Broad Institute Genomics Platform"/>
            <consortium name="The Broad Institute Genome Sequencing Center for Infectious Disease"/>
            <person name="Wu L."/>
            <person name="Ma J."/>
        </authorList>
    </citation>
    <scope>NUCLEOTIDE SEQUENCE [LARGE SCALE GENOMIC DNA]</scope>
    <source>
        <strain evidence="1 2">JCM 5067</strain>
    </source>
</reference>
<gene>
    <name evidence="1" type="ORF">GCM10010394_01360</name>
</gene>
<dbReference type="EMBL" id="BAAACA010000001">
    <property type="protein sequence ID" value="GAA0576603.1"/>
    <property type="molecule type" value="Genomic_DNA"/>
</dbReference>
<name>A0ABN1EWU1_9ACTN</name>
<evidence type="ECO:0000313" key="1">
    <source>
        <dbReference type="EMBL" id="GAA0576603.1"/>
    </source>
</evidence>
<comment type="caution">
    <text evidence="1">The sequence shown here is derived from an EMBL/GenBank/DDBJ whole genome shotgun (WGS) entry which is preliminary data.</text>
</comment>
<accession>A0ABN1EWU1</accession>
<sequence length="59" mass="5924">MTMPMPIMDSGIRPSSPAAENRLLPGAANIARYGLGMGAPAAGSAVGLKRVTDTGVLNV</sequence>
<evidence type="ECO:0000313" key="2">
    <source>
        <dbReference type="Proteomes" id="UP001500668"/>
    </source>
</evidence>
<proteinExistence type="predicted"/>
<organism evidence="1 2">
    <name type="scientific">Streptomyces crystallinus</name>
    <dbReference type="NCBI Taxonomy" id="68191"/>
    <lineage>
        <taxon>Bacteria</taxon>
        <taxon>Bacillati</taxon>
        <taxon>Actinomycetota</taxon>
        <taxon>Actinomycetes</taxon>
        <taxon>Kitasatosporales</taxon>
        <taxon>Streptomycetaceae</taxon>
        <taxon>Streptomyces</taxon>
    </lineage>
</organism>
<protein>
    <submittedName>
        <fullName evidence="1">Uncharacterized protein</fullName>
    </submittedName>
</protein>
<keyword evidence="2" id="KW-1185">Reference proteome</keyword>